<protein>
    <submittedName>
        <fullName evidence="1">Uncharacterized protein</fullName>
    </submittedName>
</protein>
<dbReference type="Proteomes" id="UP000828390">
    <property type="component" value="Unassembled WGS sequence"/>
</dbReference>
<evidence type="ECO:0000313" key="1">
    <source>
        <dbReference type="EMBL" id="KAH3690501.1"/>
    </source>
</evidence>
<organism evidence="1 2">
    <name type="scientific">Dreissena polymorpha</name>
    <name type="common">Zebra mussel</name>
    <name type="synonym">Mytilus polymorpha</name>
    <dbReference type="NCBI Taxonomy" id="45954"/>
    <lineage>
        <taxon>Eukaryota</taxon>
        <taxon>Metazoa</taxon>
        <taxon>Spiralia</taxon>
        <taxon>Lophotrochozoa</taxon>
        <taxon>Mollusca</taxon>
        <taxon>Bivalvia</taxon>
        <taxon>Autobranchia</taxon>
        <taxon>Heteroconchia</taxon>
        <taxon>Euheterodonta</taxon>
        <taxon>Imparidentia</taxon>
        <taxon>Neoheterodontei</taxon>
        <taxon>Myida</taxon>
        <taxon>Dreissenoidea</taxon>
        <taxon>Dreissenidae</taxon>
        <taxon>Dreissena</taxon>
    </lineage>
</organism>
<proteinExistence type="predicted"/>
<accession>A0A9D3Y050</accession>
<evidence type="ECO:0000313" key="2">
    <source>
        <dbReference type="Proteomes" id="UP000828390"/>
    </source>
</evidence>
<comment type="caution">
    <text evidence="1">The sequence shown here is derived from an EMBL/GenBank/DDBJ whole genome shotgun (WGS) entry which is preliminary data.</text>
</comment>
<gene>
    <name evidence="1" type="ORF">DPMN_191445</name>
</gene>
<dbReference type="AlphaFoldDB" id="A0A9D3Y050"/>
<reference evidence="1" key="1">
    <citation type="journal article" date="2019" name="bioRxiv">
        <title>The Genome of the Zebra Mussel, Dreissena polymorpha: A Resource for Invasive Species Research.</title>
        <authorList>
            <person name="McCartney M.A."/>
            <person name="Auch B."/>
            <person name="Kono T."/>
            <person name="Mallez S."/>
            <person name="Zhang Y."/>
            <person name="Obille A."/>
            <person name="Becker A."/>
            <person name="Abrahante J.E."/>
            <person name="Garbe J."/>
            <person name="Badalamenti J.P."/>
            <person name="Herman A."/>
            <person name="Mangelson H."/>
            <person name="Liachko I."/>
            <person name="Sullivan S."/>
            <person name="Sone E.D."/>
            <person name="Koren S."/>
            <person name="Silverstein K.A.T."/>
            <person name="Beckman K.B."/>
            <person name="Gohl D.M."/>
        </authorList>
    </citation>
    <scope>NUCLEOTIDE SEQUENCE</scope>
    <source>
        <strain evidence="1">Duluth1</strain>
        <tissue evidence="1">Whole animal</tissue>
    </source>
</reference>
<dbReference type="EMBL" id="JAIWYP010000062">
    <property type="protein sequence ID" value="KAH3690501.1"/>
    <property type="molecule type" value="Genomic_DNA"/>
</dbReference>
<reference evidence="1" key="2">
    <citation type="submission" date="2020-11" db="EMBL/GenBank/DDBJ databases">
        <authorList>
            <person name="McCartney M.A."/>
            <person name="Auch B."/>
            <person name="Kono T."/>
            <person name="Mallez S."/>
            <person name="Becker A."/>
            <person name="Gohl D.M."/>
            <person name="Silverstein K.A.T."/>
            <person name="Koren S."/>
            <person name="Bechman K.B."/>
            <person name="Herman A."/>
            <person name="Abrahante J.E."/>
            <person name="Garbe J."/>
        </authorList>
    </citation>
    <scope>NUCLEOTIDE SEQUENCE</scope>
    <source>
        <strain evidence="1">Duluth1</strain>
        <tissue evidence="1">Whole animal</tissue>
    </source>
</reference>
<name>A0A9D3Y050_DREPO</name>
<sequence length="132" mass="14943">MRNALPMGQTQLSRTATTLPPSLLLEPLPGPGTTARNNSLPFVWLWFIVPILDCQTGVYWGPSISKVDLQGNLPCGDRTKQVDSVSRGDFQDLLRCHPPEFRQHRSHIPIFRWRRKSMIGPNEVRSVNSLLL</sequence>
<keyword evidence="2" id="KW-1185">Reference proteome</keyword>